<dbReference type="PANTHER" id="PTHR33116:SF80">
    <property type="entry name" value="REVERSE TRANSCRIPTASE ZINC-BINDING DOMAIN-CONTAINING PROTEIN"/>
    <property type="match status" value="1"/>
</dbReference>
<proteinExistence type="predicted"/>
<organism evidence="1 2">
    <name type="scientific">Chenopodium quinoa</name>
    <name type="common">Quinoa</name>
    <dbReference type="NCBI Taxonomy" id="63459"/>
    <lineage>
        <taxon>Eukaryota</taxon>
        <taxon>Viridiplantae</taxon>
        <taxon>Streptophyta</taxon>
        <taxon>Embryophyta</taxon>
        <taxon>Tracheophyta</taxon>
        <taxon>Spermatophyta</taxon>
        <taxon>Magnoliopsida</taxon>
        <taxon>eudicotyledons</taxon>
        <taxon>Gunneridae</taxon>
        <taxon>Pentapetalae</taxon>
        <taxon>Caryophyllales</taxon>
        <taxon>Chenopodiaceae</taxon>
        <taxon>Chenopodioideae</taxon>
        <taxon>Atripliceae</taxon>
        <taxon>Chenopodium</taxon>
    </lineage>
</organism>
<dbReference type="AlphaFoldDB" id="A0A803MHD4"/>
<protein>
    <submittedName>
        <fullName evidence="1">Uncharacterized protein</fullName>
    </submittedName>
</protein>
<dbReference type="Gramene" id="AUR62029386-RA">
    <property type="protein sequence ID" value="AUR62029386-RA:cds"/>
    <property type="gene ID" value="AUR62029386"/>
</dbReference>
<sequence length="116" mass="12813">MRGLATFAAALGLAANEGKSNVYFCNVEQVEKENIKGTSGFKEDSLPFKYLGVKVNAKKLSKDDCNVLIDKIVARIRSWGGRTMSYTTRTTLKLEKGRVSYSSQLAVEANVESQRD</sequence>
<reference evidence="1" key="1">
    <citation type="journal article" date="2017" name="Nature">
        <title>The genome of Chenopodium quinoa.</title>
        <authorList>
            <person name="Jarvis D.E."/>
            <person name="Ho Y.S."/>
            <person name="Lightfoot D.J."/>
            <person name="Schmoeckel S.M."/>
            <person name="Li B."/>
            <person name="Borm T.J.A."/>
            <person name="Ohyanagi H."/>
            <person name="Mineta K."/>
            <person name="Michell C.T."/>
            <person name="Saber N."/>
            <person name="Kharbatia N.M."/>
            <person name="Rupper R.R."/>
            <person name="Sharp A.R."/>
            <person name="Dally N."/>
            <person name="Boughton B.A."/>
            <person name="Woo Y.H."/>
            <person name="Gao G."/>
            <person name="Schijlen E.G.W.M."/>
            <person name="Guo X."/>
            <person name="Momin A.A."/>
            <person name="Negrao S."/>
            <person name="Al-Babili S."/>
            <person name="Gehring C."/>
            <person name="Roessner U."/>
            <person name="Jung C."/>
            <person name="Murphy K."/>
            <person name="Arold S.T."/>
            <person name="Gojobori T."/>
            <person name="van der Linden C.G."/>
            <person name="van Loo E.N."/>
            <person name="Jellen E.N."/>
            <person name="Maughan P.J."/>
            <person name="Tester M."/>
        </authorList>
    </citation>
    <scope>NUCLEOTIDE SEQUENCE [LARGE SCALE GENOMIC DNA]</scope>
    <source>
        <strain evidence="1">cv. PI 614886</strain>
    </source>
</reference>
<evidence type="ECO:0000313" key="1">
    <source>
        <dbReference type="EnsemblPlants" id="AUR62029386-RA:cds"/>
    </source>
</evidence>
<keyword evidence="2" id="KW-1185">Reference proteome</keyword>
<dbReference type="PANTHER" id="PTHR33116">
    <property type="entry name" value="REVERSE TRANSCRIPTASE ZINC-BINDING DOMAIN-CONTAINING PROTEIN-RELATED-RELATED"/>
    <property type="match status" value="1"/>
</dbReference>
<reference evidence="1" key="2">
    <citation type="submission" date="2021-03" db="UniProtKB">
        <authorList>
            <consortium name="EnsemblPlants"/>
        </authorList>
    </citation>
    <scope>IDENTIFICATION</scope>
</reference>
<name>A0A803MHD4_CHEQI</name>
<dbReference type="Proteomes" id="UP000596660">
    <property type="component" value="Unplaced"/>
</dbReference>
<accession>A0A803MHD4</accession>
<dbReference type="EnsemblPlants" id="AUR62029386-RA">
    <property type="protein sequence ID" value="AUR62029386-RA:cds"/>
    <property type="gene ID" value="AUR62029386"/>
</dbReference>
<evidence type="ECO:0000313" key="2">
    <source>
        <dbReference type="Proteomes" id="UP000596660"/>
    </source>
</evidence>
<dbReference type="OMA" id="ENIETQC"/>